<sequence>MPSRCYLCYTDGESIDHILAGCLFSCRIWVEMMSKLDLQWNRPHSLKAWLEFVNSNAGSSKRDVVWRVGVLAIMWATWMERNN</sequence>
<dbReference type="EMBL" id="JBBNAF010000009">
    <property type="protein sequence ID" value="KAK9114305.1"/>
    <property type="molecule type" value="Genomic_DNA"/>
</dbReference>
<name>A0AAP0IFG2_9MAGN</name>
<organism evidence="1 2">
    <name type="scientific">Stephania yunnanensis</name>
    <dbReference type="NCBI Taxonomy" id="152371"/>
    <lineage>
        <taxon>Eukaryota</taxon>
        <taxon>Viridiplantae</taxon>
        <taxon>Streptophyta</taxon>
        <taxon>Embryophyta</taxon>
        <taxon>Tracheophyta</taxon>
        <taxon>Spermatophyta</taxon>
        <taxon>Magnoliopsida</taxon>
        <taxon>Ranunculales</taxon>
        <taxon>Menispermaceae</taxon>
        <taxon>Menispermoideae</taxon>
        <taxon>Cissampelideae</taxon>
        <taxon>Stephania</taxon>
    </lineage>
</organism>
<proteinExistence type="predicted"/>
<gene>
    <name evidence="1" type="ORF">Syun_021102</name>
</gene>
<evidence type="ECO:0000313" key="2">
    <source>
        <dbReference type="Proteomes" id="UP001420932"/>
    </source>
</evidence>
<evidence type="ECO:0008006" key="3">
    <source>
        <dbReference type="Google" id="ProtNLM"/>
    </source>
</evidence>
<evidence type="ECO:0000313" key="1">
    <source>
        <dbReference type="EMBL" id="KAK9114305.1"/>
    </source>
</evidence>
<reference evidence="1 2" key="1">
    <citation type="submission" date="2024-01" db="EMBL/GenBank/DDBJ databases">
        <title>Genome assemblies of Stephania.</title>
        <authorList>
            <person name="Yang L."/>
        </authorList>
    </citation>
    <scope>NUCLEOTIDE SEQUENCE [LARGE SCALE GENOMIC DNA]</scope>
    <source>
        <strain evidence="1">YNDBR</strain>
        <tissue evidence="1">Leaf</tissue>
    </source>
</reference>
<accession>A0AAP0IFG2</accession>
<comment type="caution">
    <text evidence="1">The sequence shown here is derived from an EMBL/GenBank/DDBJ whole genome shotgun (WGS) entry which is preliminary data.</text>
</comment>
<protein>
    <recommendedName>
        <fullName evidence="3">Reverse transcriptase zinc-binding domain-containing protein</fullName>
    </recommendedName>
</protein>
<dbReference type="Proteomes" id="UP001420932">
    <property type="component" value="Unassembled WGS sequence"/>
</dbReference>
<keyword evidence="2" id="KW-1185">Reference proteome</keyword>
<dbReference type="AlphaFoldDB" id="A0AAP0IFG2"/>